<accession>A0AAN6S3L6</accession>
<gene>
    <name evidence="2" type="ORF">QBC46DRAFT_355617</name>
</gene>
<feature type="region of interest" description="Disordered" evidence="1">
    <location>
        <begin position="1"/>
        <end position="29"/>
    </location>
</feature>
<comment type="caution">
    <text evidence="2">The sequence shown here is derived from an EMBL/GenBank/DDBJ whole genome shotgun (WGS) entry which is preliminary data.</text>
</comment>
<organism evidence="2 3">
    <name type="scientific">Diplogelasinospora grovesii</name>
    <dbReference type="NCBI Taxonomy" id="303347"/>
    <lineage>
        <taxon>Eukaryota</taxon>
        <taxon>Fungi</taxon>
        <taxon>Dikarya</taxon>
        <taxon>Ascomycota</taxon>
        <taxon>Pezizomycotina</taxon>
        <taxon>Sordariomycetes</taxon>
        <taxon>Sordariomycetidae</taxon>
        <taxon>Sordariales</taxon>
        <taxon>Diplogelasinosporaceae</taxon>
        <taxon>Diplogelasinospora</taxon>
    </lineage>
</organism>
<evidence type="ECO:0000313" key="3">
    <source>
        <dbReference type="Proteomes" id="UP001303473"/>
    </source>
</evidence>
<evidence type="ECO:0000313" key="2">
    <source>
        <dbReference type="EMBL" id="KAK3938763.1"/>
    </source>
</evidence>
<dbReference type="AlphaFoldDB" id="A0AAN6S3L6"/>
<name>A0AAN6S3L6_9PEZI</name>
<reference evidence="3" key="1">
    <citation type="journal article" date="2023" name="Mol. Phylogenet. Evol.">
        <title>Genome-scale phylogeny and comparative genomics of the fungal order Sordariales.</title>
        <authorList>
            <person name="Hensen N."/>
            <person name="Bonometti L."/>
            <person name="Westerberg I."/>
            <person name="Brannstrom I.O."/>
            <person name="Guillou S."/>
            <person name="Cros-Aarteil S."/>
            <person name="Calhoun S."/>
            <person name="Haridas S."/>
            <person name="Kuo A."/>
            <person name="Mondo S."/>
            <person name="Pangilinan J."/>
            <person name="Riley R."/>
            <person name="LaButti K."/>
            <person name="Andreopoulos B."/>
            <person name="Lipzen A."/>
            <person name="Chen C."/>
            <person name="Yan M."/>
            <person name="Daum C."/>
            <person name="Ng V."/>
            <person name="Clum A."/>
            <person name="Steindorff A."/>
            <person name="Ohm R.A."/>
            <person name="Martin F."/>
            <person name="Silar P."/>
            <person name="Natvig D.O."/>
            <person name="Lalanne C."/>
            <person name="Gautier V."/>
            <person name="Ament-Velasquez S.L."/>
            <person name="Kruys A."/>
            <person name="Hutchinson M.I."/>
            <person name="Powell A.J."/>
            <person name="Barry K."/>
            <person name="Miller A.N."/>
            <person name="Grigoriev I.V."/>
            <person name="Debuchy R."/>
            <person name="Gladieux P."/>
            <person name="Hiltunen Thoren M."/>
            <person name="Johannesson H."/>
        </authorList>
    </citation>
    <scope>NUCLEOTIDE SEQUENCE [LARGE SCALE GENOMIC DNA]</scope>
    <source>
        <strain evidence="3">CBS 340.73</strain>
    </source>
</reference>
<dbReference type="Proteomes" id="UP001303473">
    <property type="component" value="Unassembled WGS sequence"/>
</dbReference>
<feature type="compositionally biased region" description="Basic residues" evidence="1">
    <location>
        <begin position="8"/>
        <end position="17"/>
    </location>
</feature>
<dbReference type="EMBL" id="MU853823">
    <property type="protein sequence ID" value="KAK3938763.1"/>
    <property type="molecule type" value="Genomic_DNA"/>
</dbReference>
<proteinExistence type="predicted"/>
<sequence length="120" mass="13272">MENEKTKRFLRSHKKQVTLKPPEPPQQESVSEVLLSVRNELRANTPRQDAGYPSKTQAALAQYREFLDKVHTNETQELAKKVYDLSDPEAAKIPADDMVPAATVGRGYGSGCSSSGRVEA</sequence>
<protein>
    <submittedName>
        <fullName evidence="2">Uncharacterized protein</fullName>
    </submittedName>
</protein>
<keyword evidence="3" id="KW-1185">Reference proteome</keyword>
<evidence type="ECO:0000256" key="1">
    <source>
        <dbReference type="SAM" id="MobiDB-lite"/>
    </source>
</evidence>